<dbReference type="CDD" id="cd01960">
    <property type="entry name" value="nsLTP1"/>
    <property type="match status" value="1"/>
</dbReference>
<dbReference type="SUPFAM" id="SSF47699">
    <property type="entry name" value="Bifunctional inhibitor/lipid-transfer protein/seed storage 2S albumin"/>
    <property type="match status" value="1"/>
</dbReference>
<name>A0AAD9WIR0_EUCGR</name>
<keyword evidence="2" id="KW-0732">Signal</keyword>
<comment type="caution">
    <text evidence="4">The sequence shown here is derived from an EMBL/GenBank/DDBJ whole genome shotgun (WGS) entry which is preliminary data.</text>
</comment>
<dbReference type="AlphaFoldDB" id="A0AAD9WIR0"/>
<dbReference type="GO" id="GO:0008289">
    <property type="term" value="F:lipid binding"/>
    <property type="evidence" value="ECO:0007669"/>
    <property type="project" value="InterPro"/>
</dbReference>
<dbReference type="Proteomes" id="UP000030711">
    <property type="component" value="Unassembled WGS sequence"/>
</dbReference>
<organism evidence="4 5">
    <name type="scientific">Eucalyptus grandis</name>
    <name type="common">Flooded gum</name>
    <dbReference type="NCBI Taxonomy" id="71139"/>
    <lineage>
        <taxon>Eukaryota</taxon>
        <taxon>Viridiplantae</taxon>
        <taxon>Streptophyta</taxon>
        <taxon>Embryophyta</taxon>
        <taxon>Tracheophyta</taxon>
        <taxon>Spermatophyta</taxon>
        <taxon>Magnoliopsida</taxon>
        <taxon>eudicotyledons</taxon>
        <taxon>Gunneridae</taxon>
        <taxon>Pentapetalae</taxon>
        <taxon>rosids</taxon>
        <taxon>malvids</taxon>
        <taxon>Myrtales</taxon>
        <taxon>Myrtaceae</taxon>
        <taxon>Myrtoideae</taxon>
        <taxon>Eucalypteae</taxon>
        <taxon>Eucalyptus</taxon>
    </lineage>
</organism>
<proteinExistence type="inferred from homology"/>
<feature type="chain" id="PRO_5042074647" description="Bifunctional inhibitor/plant lipid transfer protein/seed storage helical domain-containing protein" evidence="2">
    <location>
        <begin position="36"/>
        <end position="128"/>
    </location>
</feature>
<keyword evidence="5" id="KW-1185">Reference proteome</keyword>
<evidence type="ECO:0000256" key="2">
    <source>
        <dbReference type="SAM" id="SignalP"/>
    </source>
</evidence>
<dbReference type="PRINTS" id="PR00382">
    <property type="entry name" value="LIPIDTRNSFER"/>
</dbReference>
<dbReference type="PANTHER" id="PTHR33076">
    <property type="entry name" value="NON-SPECIFIC LIPID-TRANSFER PROTEIN 2-RELATED"/>
    <property type="match status" value="1"/>
</dbReference>
<dbReference type="Gene3D" id="1.10.110.10">
    <property type="entry name" value="Plant lipid-transfer and hydrophobic proteins"/>
    <property type="match status" value="1"/>
</dbReference>
<evidence type="ECO:0000313" key="4">
    <source>
        <dbReference type="EMBL" id="KAK2631605.1"/>
    </source>
</evidence>
<dbReference type="InterPro" id="IPR016140">
    <property type="entry name" value="Bifunc_inhib/LTP/seed_store"/>
</dbReference>
<dbReference type="Pfam" id="PF00234">
    <property type="entry name" value="Tryp_alpha_amyl"/>
    <property type="match status" value="1"/>
</dbReference>
<comment type="similarity">
    <text evidence="1">Belongs to the plant LTP family.</text>
</comment>
<reference evidence="4 5" key="1">
    <citation type="journal article" date="2014" name="Nature">
        <title>The genome of Eucalyptus grandis.</title>
        <authorList>
            <person name="Myburg A.A."/>
            <person name="Grattapaglia D."/>
            <person name="Tuskan G.A."/>
            <person name="Hellsten U."/>
            <person name="Hayes R.D."/>
            <person name="Grimwood J."/>
            <person name="Jenkins J."/>
            <person name="Lindquist E."/>
            <person name="Tice H."/>
            <person name="Bauer D."/>
            <person name="Goodstein D.M."/>
            <person name="Dubchak I."/>
            <person name="Poliakov A."/>
            <person name="Mizrachi E."/>
            <person name="Kullan A.R."/>
            <person name="Hussey S.G."/>
            <person name="Pinard D."/>
            <person name="van der Merwe K."/>
            <person name="Singh P."/>
            <person name="van Jaarsveld I."/>
            <person name="Silva-Junior O.B."/>
            <person name="Togawa R.C."/>
            <person name="Pappas M.R."/>
            <person name="Faria D.A."/>
            <person name="Sansaloni C.P."/>
            <person name="Petroli C.D."/>
            <person name="Yang X."/>
            <person name="Ranjan P."/>
            <person name="Tschaplinski T.J."/>
            <person name="Ye C.Y."/>
            <person name="Li T."/>
            <person name="Sterck L."/>
            <person name="Vanneste K."/>
            <person name="Murat F."/>
            <person name="Soler M."/>
            <person name="Clemente H.S."/>
            <person name="Saidi N."/>
            <person name="Cassan-Wang H."/>
            <person name="Dunand C."/>
            <person name="Hefer C.A."/>
            <person name="Bornberg-Bauer E."/>
            <person name="Kersting A.R."/>
            <person name="Vining K."/>
            <person name="Amarasinghe V."/>
            <person name="Ranik M."/>
            <person name="Naithani S."/>
            <person name="Elser J."/>
            <person name="Boyd A.E."/>
            <person name="Liston A."/>
            <person name="Spatafora J.W."/>
            <person name="Dharmwardhana P."/>
            <person name="Raja R."/>
            <person name="Sullivan C."/>
            <person name="Romanel E."/>
            <person name="Alves-Ferreira M."/>
            <person name="Kulheim C."/>
            <person name="Foley W."/>
            <person name="Carocha V."/>
            <person name="Paiva J."/>
            <person name="Kudrna D."/>
            <person name="Brommonschenkel S.H."/>
            <person name="Pasquali G."/>
            <person name="Byrne M."/>
            <person name="Rigault P."/>
            <person name="Tibbits J."/>
            <person name="Spokevicius A."/>
            <person name="Jones R.C."/>
            <person name="Steane D.A."/>
            <person name="Vaillancourt R.E."/>
            <person name="Potts B.M."/>
            <person name="Joubert F."/>
            <person name="Barry K."/>
            <person name="Pappas G.J."/>
            <person name="Strauss S.H."/>
            <person name="Jaiswal P."/>
            <person name="Grima-Pettenati J."/>
            <person name="Salse J."/>
            <person name="Van de Peer Y."/>
            <person name="Rokhsar D.S."/>
            <person name="Schmutz J."/>
        </authorList>
    </citation>
    <scope>NUCLEOTIDE SEQUENCE [LARGE SCALE GENOMIC DNA]</scope>
    <source>
        <strain evidence="5">cv. BRASUZ1</strain>
        <tissue evidence="4">Leaf extractions</tissue>
    </source>
</reference>
<dbReference type="InterPro" id="IPR000528">
    <property type="entry name" value="Plant_nsLTP"/>
</dbReference>
<dbReference type="InterPro" id="IPR036312">
    <property type="entry name" value="Bifun_inhib/LTP/seed_sf"/>
</dbReference>
<feature type="domain" description="Bifunctional inhibitor/plant lipid transfer protein/seed storage helical" evidence="3">
    <location>
        <begin position="39"/>
        <end position="125"/>
    </location>
</feature>
<evidence type="ECO:0000259" key="3">
    <source>
        <dbReference type="Pfam" id="PF00234"/>
    </source>
</evidence>
<sequence>MGGCRVQMLASSLPRLAPMVMMVIASLLLLGAAEAAVDCATVRALVSTCSAFIAYGTPDPYPGTPCCDAMTTLNMVAEPLEDRRAVCSCLMGLINAYSPNATAIATLAGFCGVSLGFSISPNTDCNYI</sequence>
<gene>
    <name evidence="4" type="ORF">EUGRSUZ_L02686</name>
</gene>
<protein>
    <recommendedName>
        <fullName evidence="3">Bifunctional inhibitor/plant lipid transfer protein/seed storage helical domain-containing protein</fullName>
    </recommendedName>
</protein>
<dbReference type="GO" id="GO:0006869">
    <property type="term" value="P:lipid transport"/>
    <property type="evidence" value="ECO:0007669"/>
    <property type="project" value="InterPro"/>
</dbReference>
<dbReference type="PROSITE" id="PS00597">
    <property type="entry name" value="PLANT_LTP"/>
    <property type="match status" value="1"/>
</dbReference>
<feature type="signal peptide" evidence="2">
    <location>
        <begin position="1"/>
        <end position="35"/>
    </location>
</feature>
<evidence type="ECO:0000313" key="5">
    <source>
        <dbReference type="Proteomes" id="UP000030711"/>
    </source>
</evidence>
<dbReference type="EMBL" id="MU849447">
    <property type="protein sequence ID" value="KAK2631605.1"/>
    <property type="molecule type" value="Genomic_DNA"/>
</dbReference>
<evidence type="ECO:0000256" key="1">
    <source>
        <dbReference type="ARBA" id="ARBA00009748"/>
    </source>
</evidence>
<accession>A0AAD9WIR0</accession>